<keyword evidence="11 12" id="KW-0742">SOS response</keyword>
<evidence type="ECO:0000259" key="14">
    <source>
        <dbReference type="Pfam" id="PF02463"/>
    </source>
</evidence>
<dbReference type="STRING" id="1121322.SAMN02745136_05654"/>
<evidence type="ECO:0000256" key="3">
    <source>
        <dbReference type="ARBA" id="ARBA00020170"/>
    </source>
</evidence>
<feature type="domain" description="RecF/RecN/SMC N-terminal" evidence="14">
    <location>
        <begin position="2"/>
        <end position="356"/>
    </location>
</feature>
<gene>
    <name evidence="12" type="primary">recF</name>
    <name evidence="15" type="ORF">SAMN02745136_05654</name>
</gene>
<comment type="similarity">
    <text evidence="2 12 13">Belongs to the RecF family.</text>
</comment>
<evidence type="ECO:0000256" key="1">
    <source>
        <dbReference type="ARBA" id="ARBA00004496"/>
    </source>
</evidence>
<dbReference type="HAMAP" id="MF_00365">
    <property type="entry name" value="RecF"/>
    <property type="match status" value="1"/>
</dbReference>
<evidence type="ECO:0000256" key="9">
    <source>
        <dbReference type="ARBA" id="ARBA00023125"/>
    </source>
</evidence>
<dbReference type="InterPro" id="IPR001238">
    <property type="entry name" value="DNA-binding_RecF"/>
</dbReference>
<dbReference type="OrthoDB" id="9803889at2"/>
<dbReference type="SUPFAM" id="SSF52540">
    <property type="entry name" value="P-loop containing nucleoside triphosphate hydrolases"/>
    <property type="match status" value="1"/>
</dbReference>
<dbReference type="InterPro" id="IPR027417">
    <property type="entry name" value="P-loop_NTPase"/>
</dbReference>
<dbReference type="PANTHER" id="PTHR32182">
    <property type="entry name" value="DNA REPLICATION AND REPAIR PROTEIN RECF"/>
    <property type="match status" value="1"/>
</dbReference>
<evidence type="ECO:0000256" key="12">
    <source>
        <dbReference type="HAMAP-Rule" id="MF_00365"/>
    </source>
</evidence>
<keyword evidence="9 12" id="KW-0238">DNA-binding</keyword>
<protein>
    <recommendedName>
        <fullName evidence="3 12">DNA replication and repair protein RecF</fullName>
    </recommendedName>
</protein>
<dbReference type="NCBIfam" id="TIGR00611">
    <property type="entry name" value="recf"/>
    <property type="match status" value="1"/>
</dbReference>
<evidence type="ECO:0000313" key="15">
    <source>
        <dbReference type="EMBL" id="SHL76696.1"/>
    </source>
</evidence>
<dbReference type="GO" id="GO:0005524">
    <property type="term" value="F:ATP binding"/>
    <property type="evidence" value="ECO:0007669"/>
    <property type="project" value="UniProtKB-UniRule"/>
</dbReference>
<dbReference type="EMBL" id="FRAC01000052">
    <property type="protein sequence ID" value="SHL76696.1"/>
    <property type="molecule type" value="Genomic_DNA"/>
</dbReference>
<organism evidence="15 16">
    <name type="scientific">Anaerocolumna jejuensis DSM 15929</name>
    <dbReference type="NCBI Taxonomy" id="1121322"/>
    <lineage>
        <taxon>Bacteria</taxon>
        <taxon>Bacillati</taxon>
        <taxon>Bacillota</taxon>
        <taxon>Clostridia</taxon>
        <taxon>Lachnospirales</taxon>
        <taxon>Lachnospiraceae</taxon>
        <taxon>Anaerocolumna</taxon>
    </lineage>
</organism>
<evidence type="ECO:0000256" key="2">
    <source>
        <dbReference type="ARBA" id="ARBA00008016"/>
    </source>
</evidence>
<dbReference type="RefSeq" id="WP_073280527.1">
    <property type="nucleotide sequence ID" value="NZ_FRAC01000052.1"/>
</dbReference>
<evidence type="ECO:0000256" key="13">
    <source>
        <dbReference type="RuleBase" id="RU000578"/>
    </source>
</evidence>
<evidence type="ECO:0000313" key="16">
    <source>
        <dbReference type="Proteomes" id="UP000184386"/>
    </source>
</evidence>
<keyword evidence="16" id="KW-1185">Reference proteome</keyword>
<keyword evidence="10 12" id="KW-0234">DNA repair</keyword>
<dbReference type="GO" id="GO:0005737">
    <property type="term" value="C:cytoplasm"/>
    <property type="evidence" value="ECO:0007669"/>
    <property type="project" value="UniProtKB-SubCell"/>
</dbReference>
<comment type="subcellular location">
    <subcellularLocation>
        <location evidence="1 12 13">Cytoplasm</location>
    </subcellularLocation>
</comment>
<dbReference type="InterPro" id="IPR042174">
    <property type="entry name" value="RecF_2"/>
</dbReference>
<name>A0A1M7DB16_9FIRM</name>
<dbReference type="GO" id="GO:0003697">
    <property type="term" value="F:single-stranded DNA binding"/>
    <property type="evidence" value="ECO:0007669"/>
    <property type="project" value="UniProtKB-UniRule"/>
</dbReference>
<comment type="function">
    <text evidence="12 13">The RecF protein is involved in DNA metabolism; it is required for DNA replication and normal SOS inducibility. RecF binds preferentially to single-stranded, linear DNA. It also seems to bind ATP.</text>
</comment>
<dbReference type="PANTHER" id="PTHR32182:SF0">
    <property type="entry name" value="DNA REPLICATION AND REPAIR PROTEIN RECF"/>
    <property type="match status" value="1"/>
</dbReference>
<dbReference type="Gene3D" id="3.40.50.300">
    <property type="entry name" value="P-loop containing nucleotide triphosphate hydrolases"/>
    <property type="match status" value="1"/>
</dbReference>
<reference evidence="15 16" key="1">
    <citation type="submission" date="2016-11" db="EMBL/GenBank/DDBJ databases">
        <authorList>
            <person name="Jaros S."/>
            <person name="Januszkiewicz K."/>
            <person name="Wedrychowicz H."/>
        </authorList>
    </citation>
    <scope>NUCLEOTIDE SEQUENCE [LARGE SCALE GENOMIC DNA]</scope>
    <source>
        <strain evidence="15 16">DSM 15929</strain>
    </source>
</reference>
<evidence type="ECO:0000256" key="7">
    <source>
        <dbReference type="ARBA" id="ARBA00022763"/>
    </source>
</evidence>
<dbReference type="PROSITE" id="PS00618">
    <property type="entry name" value="RECF_2"/>
    <property type="match status" value="1"/>
</dbReference>
<feature type="binding site" evidence="12">
    <location>
        <begin position="30"/>
        <end position="37"/>
    </location>
    <ligand>
        <name>ATP</name>
        <dbReference type="ChEBI" id="CHEBI:30616"/>
    </ligand>
</feature>
<evidence type="ECO:0000256" key="5">
    <source>
        <dbReference type="ARBA" id="ARBA00022705"/>
    </source>
</evidence>
<keyword evidence="7 12" id="KW-0227">DNA damage</keyword>
<dbReference type="Pfam" id="PF02463">
    <property type="entry name" value="SMC_N"/>
    <property type="match status" value="1"/>
</dbReference>
<sequence>MFIKTLELKDYRNYENLSMDFSQGVNILYGDNAQGKTNILESLYVCGTTKSHRNSKDREIIRFGREESHIRVLLENKGIPHKVDIHLKKNKAKGAAIDGIPIKKSSELLGIVNYVFFSPEDLSIIKNGPSERRRFLDMELSQLDKVYFYHLSSYHKIIAQRNNLLKQISFNRKLLDTISVWDEQLVFHGLKVMEGRESFIKTLNPIVADIHSKLSGGKESLTIKYEPNTDKNSFMERLKNSLEKDVAIKSTGTGPHRDDISFFNETIDIRKFGSQGQQRTAALSLKLAEIEVVRKITKDSPVLLLDDVLSELDRKRQNYLLNSIHDIQTIITCTGLEEMVQNRIQCDRVFKVTEGTVTSINFDKMDFTQKKTGGNV</sequence>
<dbReference type="GO" id="GO:0006260">
    <property type="term" value="P:DNA replication"/>
    <property type="evidence" value="ECO:0007669"/>
    <property type="project" value="UniProtKB-UniRule"/>
</dbReference>
<evidence type="ECO:0000256" key="10">
    <source>
        <dbReference type="ARBA" id="ARBA00023204"/>
    </source>
</evidence>
<evidence type="ECO:0000256" key="11">
    <source>
        <dbReference type="ARBA" id="ARBA00023236"/>
    </source>
</evidence>
<dbReference type="Proteomes" id="UP000184386">
    <property type="component" value="Unassembled WGS sequence"/>
</dbReference>
<dbReference type="InterPro" id="IPR018078">
    <property type="entry name" value="DNA-binding_RecF_CS"/>
</dbReference>
<keyword evidence="5 12" id="KW-0235">DNA replication</keyword>
<proteinExistence type="inferred from homology"/>
<dbReference type="GO" id="GO:0000731">
    <property type="term" value="P:DNA synthesis involved in DNA repair"/>
    <property type="evidence" value="ECO:0007669"/>
    <property type="project" value="TreeGrafter"/>
</dbReference>
<dbReference type="Gene3D" id="1.20.1050.90">
    <property type="entry name" value="RecF/RecN/SMC, N-terminal domain"/>
    <property type="match status" value="1"/>
</dbReference>
<evidence type="ECO:0000256" key="4">
    <source>
        <dbReference type="ARBA" id="ARBA00022490"/>
    </source>
</evidence>
<evidence type="ECO:0000256" key="8">
    <source>
        <dbReference type="ARBA" id="ARBA00022840"/>
    </source>
</evidence>
<dbReference type="GO" id="GO:0009432">
    <property type="term" value="P:SOS response"/>
    <property type="evidence" value="ECO:0007669"/>
    <property type="project" value="UniProtKB-UniRule"/>
</dbReference>
<accession>A0A1M7DB16</accession>
<dbReference type="InterPro" id="IPR003395">
    <property type="entry name" value="RecF/RecN/SMC_N"/>
</dbReference>
<keyword evidence="8 12" id="KW-0067">ATP-binding</keyword>
<dbReference type="AlphaFoldDB" id="A0A1M7DB16"/>
<dbReference type="GO" id="GO:0006302">
    <property type="term" value="P:double-strand break repair"/>
    <property type="evidence" value="ECO:0007669"/>
    <property type="project" value="TreeGrafter"/>
</dbReference>
<dbReference type="CDD" id="cd03242">
    <property type="entry name" value="ABC_RecF"/>
    <property type="match status" value="1"/>
</dbReference>
<evidence type="ECO:0000256" key="6">
    <source>
        <dbReference type="ARBA" id="ARBA00022741"/>
    </source>
</evidence>
<keyword evidence="6 12" id="KW-0547">Nucleotide-binding</keyword>
<keyword evidence="4 12" id="KW-0963">Cytoplasm</keyword>